<evidence type="ECO:0008006" key="4">
    <source>
        <dbReference type="Google" id="ProtNLM"/>
    </source>
</evidence>
<protein>
    <recommendedName>
        <fullName evidence="4">SPFH domain / Band 7 family protein</fullName>
    </recommendedName>
</protein>
<evidence type="ECO:0000313" key="3">
    <source>
        <dbReference type="Proteomes" id="UP000198318"/>
    </source>
</evidence>
<dbReference type="EMBL" id="FZOR01000057">
    <property type="protein sequence ID" value="SNT60436.1"/>
    <property type="molecule type" value="Genomic_DNA"/>
</dbReference>
<keyword evidence="3" id="KW-1185">Reference proteome</keyword>
<name>A0A239P027_9ACTN</name>
<accession>A0A239P027</accession>
<gene>
    <name evidence="2" type="ORF">SAMN05443665_105717</name>
</gene>
<feature type="compositionally biased region" description="Pro residues" evidence="1">
    <location>
        <begin position="24"/>
        <end position="62"/>
    </location>
</feature>
<feature type="compositionally biased region" description="Low complexity" evidence="1">
    <location>
        <begin position="376"/>
        <end position="386"/>
    </location>
</feature>
<dbReference type="Proteomes" id="UP000198318">
    <property type="component" value="Unassembled WGS sequence"/>
</dbReference>
<reference evidence="2 3" key="1">
    <citation type="submission" date="2017-06" db="EMBL/GenBank/DDBJ databases">
        <authorList>
            <person name="Kim H.J."/>
            <person name="Triplett B.A."/>
        </authorList>
    </citation>
    <scope>NUCLEOTIDE SEQUENCE [LARGE SCALE GENOMIC DNA]</scope>
    <source>
        <strain evidence="2 3">DSM 44715</strain>
    </source>
</reference>
<feature type="compositionally biased region" description="Basic and acidic residues" evidence="1">
    <location>
        <begin position="1"/>
        <end position="21"/>
    </location>
</feature>
<sequence length="430" mass="47261">MQMPEHREDGQGGRRGGDHRAAPPQHPRPQQPPQLPPQAQPQQPVQPPPQPPQRPAGPPLPESFPERFAPAESEPSAPLIVARLPARAAPRTAAPPGRSYVYSDRDGRPVELTGRRSLNPLGFLGPRYEWRVEVDTTLRRDVFVDSVPSRTDLARFELTIEAEWAVSDPVAVVGHGITDGAALVRSRLLDVARAVCHQFEIGQVARVEAALADRLRAEPRGYEEGIGVRRCYVKVVPDERTRRRQERFEDARVERQLTNEEVEDLRGSIRTSSDLFLRYLAQDPERVGTLIADMREHEQLKEQRVIELYNAAISANVVRPAQVNEMLERLLGPMTGVLQPEGRTDLFGTREIPAPSPPELPMIPGRVDRGTDDSAPARTGAARTGAAGAGAAGAGAPGPGADEDEDVMPGQLRGRSEDGVESWRPMPWDS</sequence>
<feature type="region of interest" description="Disordered" evidence="1">
    <location>
        <begin position="1"/>
        <end position="74"/>
    </location>
</feature>
<evidence type="ECO:0000313" key="2">
    <source>
        <dbReference type="EMBL" id="SNT60436.1"/>
    </source>
</evidence>
<feature type="compositionally biased region" description="Gly residues" evidence="1">
    <location>
        <begin position="387"/>
        <end position="398"/>
    </location>
</feature>
<feature type="region of interest" description="Disordered" evidence="1">
    <location>
        <begin position="349"/>
        <end position="430"/>
    </location>
</feature>
<organism evidence="2 3">
    <name type="scientific">Actinomadura meyerae</name>
    <dbReference type="NCBI Taxonomy" id="240840"/>
    <lineage>
        <taxon>Bacteria</taxon>
        <taxon>Bacillati</taxon>
        <taxon>Actinomycetota</taxon>
        <taxon>Actinomycetes</taxon>
        <taxon>Streptosporangiales</taxon>
        <taxon>Thermomonosporaceae</taxon>
        <taxon>Actinomadura</taxon>
    </lineage>
</organism>
<evidence type="ECO:0000256" key="1">
    <source>
        <dbReference type="SAM" id="MobiDB-lite"/>
    </source>
</evidence>
<dbReference type="AlphaFoldDB" id="A0A239P027"/>
<proteinExistence type="predicted"/>